<evidence type="ECO:0000256" key="5">
    <source>
        <dbReference type="ARBA" id="ARBA00007739"/>
    </source>
</evidence>
<comment type="similarity">
    <text evidence="5 23">In the N-terminal section; belongs to the glycosyltransferase 51 family.</text>
</comment>
<evidence type="ECO:0000256" key="1">
    <source>
        <dbReference type="ARBA" id="ARBA00002624"/>
    </source>
</evidence>
<dbReference type="UniPathway" id="UPA00219"/>
<comment type="subcellular location">
    <subcellularLocation>
        <location evidence="2">Cell membrane</location>
    </subcellularLocation>
</comment>
<dbReference type="InterPro" id="IPR001264">
    <property type="entry name" value="Glyco_trans_51"/>
</dbReference>
<keyword evidence="7" id="KW-1003">Cell membrane</keyword>
<dbReference type="Pfam" id="PF00905">
    <property type="entry name" value="Transpeptidase"/>
    <property type="match status" value="1"/>
</dbReference>
<dbReference type="OrthoDB" id="9766909at2"/>
<dbReference type="InterPro" id="IPR001460">
    <property type="entry name" value="PCN-bd_Tpept"/>
</dbReference>
<evidence type="ECO:0000259" key="28">
    <source>
        <dbReference type="Pfam" id="PF14814"/>
    </source>
</evidence>
<keyword evidence="13 23" id="KW-0133">Cell shape</keyword>
<keyword evidence="16" id="KW-0046">Antibiotic resistance</keyword>
<feature type="active site" description="Proton donor; for transglycosylase activity" evidence="24">
    <location>
        <position position="190"/>
    </location>
</feature>
<evidence type="ECO:0000256" key="13">
    <source>
        <dbReference type="ARBA" id="ARBA00022960"/>
    </source>
</evidence>
<dbReference type="PIRSF" id="PIRSF002799">
    <property type="entry name" value="PBP_1b"/>
    <property type="match status" value="1"/>
</dbReference>
<keyword evidence="12" id="KW-0378">Hydrolase</keyword>
<dbReference type="EMBL" id="PQGG01000044">
    <property type="protein sequence ID" value="POP51093.1"/>
    <property type="molecule type" value="Genomic_DNA"/>
</dbReference>
<organism evidence="29 31">
    <name type="scientific">Zhongshania marina</name>
    <dbReference type="NCBI Taxonomy" id="2304603"/>
    <lineage>
        <taxon>Bacteria</taxon>
        <taxon>Pseudomonadati</taxon>
        <taxon>Pseudomonadota</taxon>
        <taxon>Gammaproteobacteria</taxon>
        <taxon>Cellvibrionales</taxon>
        <taxon>Spongiibacteraceae</taxon>
        <taxon>Zhongshania</taxon>
    </lineage>
</organism>
<evidence type="ECO:0000256" key="23">
    <source>
        <dbReference type="PIRNR" id="PIRNR002799"/>
    </source>
</evidence>
<keyword evidence="25" id="KW-1133">Transmembrane helix</keyword>
<evidence type="ECO:0000256" key="14">
    <source>
        <dbReference type="ARBA" id="ARBA00022984"/>
    </source>
</evidence>
<evidence type="ECO:0000256" key="7">
    <source>
        <dbReference type="ARBA" id="ARBA00022475"/>
    </source>
</evidence>
<dbReference type="GO" id="GO:0009274">
    <property type="term" value="C:peptidoglycan-based cell wall"/>
    <property type="evidence" value="ECO:0007669"/>
    <property type="project" value="UniProtKB-UniRule"/>
</dbReference>
<keyword evidence="32" id="KW-1185">Reference proteome</keyword>
<dbReference type="Pfam" id="PF00912">
    <property type="entry name" value="Transgly"/>
    <property type="match status" value="1"/>
</dbReference>
<keyword evidence="15 25" id="KW-0472">Membrane</keyword>
<dbReference type="Gene3D" id="3.30.2060.10">
    <property type="entry name" value="Penicillin-binding protein 1b domain"/>
    <property type="match status" value="1"/>
</dbReference>
<comment type="catalytic activity">
    <reaction evidence="21">
        <text>[GlcNAc-(1-&gt;4)-Mur2Ac(oyl-L-Ala-gamma-D-Glu-L-Lys-D-Ala-D-Ala)](n)-di-trans,octa-cis-undecaprenyl diphosphate + beta-D-GlcNAc-(1-&gt;4)-Mur2Ac(oyl-L-Ala-gamma-D-Glu-L-Lys-D-Ala-D-Ala)-di-trans,octa-cis-undecaprenyl diphosphate = [GlcNAc-(1-&gt;4)-Mur2Ac(oyl-L-Ala-gamma-D-Glu-L-Lys-D-Ala-D-Ala)](n+1)-di-trans,octa-cis-undecaprenyl diphosphate + di-trans,octa-cis-undecaprenyl diphosphate + H(+)</text>
        <dbReference type="Rhea" id="RHEA:23708"/>
        <dbReference type="Rhea" id="RHEA-COMP:9602"/>
        <dbReference type="Rhea" id="RHEA-COMP:9603"/>
        <dbReference type="ChEBI" id="CHEBI:15378"/>
        <dbReference type="ChEBI" id="CHEBI:58405"/>
        <dbReference type="ChEBI" id="CHEBI:60033"/>
        <dbReference type="ChEBI" id="CHEBI:78435"/>
        <dbReference type="EC" id="2.4.99.28"/>
    </reaction>
</comment>
<comment type="catalytic activity">
    <reaction evidence="20">
        <text>Preferential cleavage: (Ac)2-L-Lys-D-Ala-|-D-Ala. Also transpeptidation of peptidyl-alanyl moieties that are N-acyl substituents of D-alanine.</text>
        <dbReference type="EC" id="3.4.16.4"/>
    </reaction>
</comment>
<keyword evidence="14 23" id="KW-0573">Peptidoglycan synthesis</keyword>
<dbReference type="InterPro" id="IPR036950">
    <property type="entry name" value="PBP_transglycosylase"/>
</dbReference>
<dbReference type="Proteomes" id="UP000274695">
    <property type="component" value="Unassembled WGS sequence"/>
</dbReference>
<evidence type="ECO:0000256" key="10">
    <source>
        <dbReference type="ARBA" id="ARBA00022676"/>
    </source>
</evidence>
<evidence type="ECO:0000313" key="30">
    <source>
        <dbReference type="EMBL" id="RNL59101.1"/>
    </source>
</evidence>
<evidence type="ECO:0000256" key="15">
    <source>
        <dbReference type="ARBA" id="ARBA00023136"/>
    </source>
</evidence>
<comment type="caution">
    <text evidence="29">The sequence shown here is derived from an EMBL/GenBank/DDBJ whole genome shotgun (WGS) entry which is preliminary data.</text>
</comment>
<evidence type="ECO:0000256" key="9">
    <source>
        <dbReference type="ARBA" id="ARBA00022670"/>
    </source>
</evidence>
<feature type="domain" description="Bifunctional transglycosylase second" evidence="28">
    <location>
        <begin position="71"/>
        <end position="143"/>
    </location>
</feature>
<evidence type="ECO:0000256" key="20">
    <source>
        <dbReference type="ARBA" id="ARBA00034000"/>
    </source>
</evidence>
<evidence type="ECO:0000256" key="6">
    <source>
        <dbReference type="ARBA" id="ARBA00018637"/>
    </source>
</evidence>
<dbReference type="AlphaFoldDB" id="A0A2S4HAT9"/>
<feature type="domain" description="Glycosyl transferase family 51" evidence="27">
    <location>
        <begin position="166"/>
        <end position="337"/>
    </location>
</feature>
<evidence type="ECO:0000256" key="22">
    <source>
        <dbReference type="NCBIfam" id="TIGR02071"/>
    </source>
</evidence>
<comment type="pathway">
    <text evidence="3 23">Cell wall biogenesis; peptidoglycan biosynthesis.</text>
</comment>
<dbReference type="SUPFAM" id="SSF56601">
    <property type="entry name" value="beta-lactamase/transpeptidase-like"/>
    <property type="match status" value="1"/>
</dbReference>
<keyword evidence="18 23" id="KW-0961">Cell wall biogenesis/degradation</keyword>
<evidence type="ECO:0000256" key="19">
    <source>
        <dbReference type="ARBA" id="ARBA00032454"/>
    </source>
</evidence>
<dbReference type="EMBL" id="RHGB01000022">
    <property type="protein sequence ID" value="RNL59101.1"/>
    <property type="molecule type" value="Genomic_DNA"/>
</dbReference>
<name>A0A2S4HAT9_9GAMM</name>
<dbReference type="GO" id="GO:0071555">
    <property type="term" value="P:cell wall organization"/>
    <property type="evidence" value="ECO:0007669"/>
    <property type="project" value="UniProtKB-UniRule"/>
</dbReference>
<accession>A0A2S4HAT9</accession>
<dbReference type="GO" id="GO:0008955">
    <property type="term" value="F:peptidoglycan glycosyltransferase activity"/>
    <property type="evidence" value="ECO:0007669"/>
    <property type="project" value="UniProtKB-UniRule"/>
</dbReference>
<keyword evidence="17" id="KW-0511">Multifunctional enzyme</keyword>
<evidence type="ECO:0000256" key="24">
    <source>
        <dbReference type="PIRSR" id="PIRSR002799-1"/>
    </source>
</evidence>
<keyword evidence="8" id="KW-0121">Carboxypeptidase</keyword>
<dbReference type="FunFam" id="1.10.3810.10:FF:000001">
    <property type="entry name" value="Penicillin-binding protein 1A"/>
    <property type="match status" value="1"/>
</dbReference>
<dbReference type="PANTHER" id="PTHR32282:SF11">
    <property type="entry name" value="PENICILLIN-BINDING PROTEIN 1B"/>
    <property type="match status" value="1"/>
</dbReference>
<dbReference type="GO" id="GO:0008360">
    <property type="term" value="P:regulation of cell shape"/>
    <property type="evidence" value="ECO:0007669"/>
    <property type="project" value="UniProtKB-UniRule"/>
</dbReference>
<evidence type="ECO:0000256" key="12">
    <source>
        <dbReference type="ARBA" id="ARBA00022801"/>
    </source>
</evidence>
<keyword evidence="11 23" id="KW-0808">Transferase</keyword>
<evidence type="ECO:0000313" key="32">
    <source>
        <dbReference type="Proteomes" id="UP000274695"/>
    </source>
</evidence>
<evidence type="ECO:0000256" key="17">
    <source>
        <dbReference type="ARBA" id="ARBA00023268"/>
    </source>
</evidence>
<evidence type="ECO:0000256" key="3">
    <source>
        <dbReference type="ARBA" id="ARBA00004752"/>
    </source>
</evidence>
<feature type="active site" description="Acyl-ester intermediate; for transpeptidase activity" evidence="24">
    <location>
        <position position="465"/>
    </location>
</feature>
<reference evidence="29" key="1">
    <citation type="submission" date="2018-01" db="EMBL/GenBank/DDBJ databases">
        <authorList>
            <person name="Yu X.-D."/>
        </authorList>
    </citation>
    <scope>NUCLEOTIDE SEQUENCE</scope>
    <source>
        <strain evidence="29">ZX-21</strain>
    </source>
</reference>
<dbReference type="InterPro" id="IPR012338">
    <property type="entry name" value="Beta-lactam/transpept-like"/>
</dbReference>
<evidence type="ECO:0000259" key="27">
    <source>
        <dbReference type="Pfam" id="PF00912"/>
    </source>
</evidence>
<comment type="function">
    <text evidence="1 23">Cell wall formation. Synthesis of cross-linked peptidoglycan from the lipid intermediates. The enzyme has a penicillin-insensitive transglycosylase N-terminal domain (formation of linear glycan strands) and a penicillin-sensitive transpeptidase C-terminal domain (cross-linking of the peptide subunits).</text>
</comment>
<dbReference type="Gene3D" id="1.10.3810.10">
    <property type="entry name" value="Biosynthetic peptidoglycan transglycosylase-like"/>
    <property type="match status" value="1"/>
</dbReference>
<dbReference type="NCBIfam" id="TIGR02074">
    <property type="entry name" value="PBP_1a_fam"/>
    <property type="match status" value="1"/>
</dbReference>
<dbReference type="InterPro" id="IPR023346">
    <property type="entry name" value="Lysozyme-like_dom_sf"/>
</dbReference>
<dbReference type="Proteomes" id="UP000237222">
    <property type="component" value="Unassembled WGS sequence"/>
</dbReference>
<evidence type="ECO:0000256" key="2">
    <source>
        <dbReference type="ARBA" id="ARBA00004236"/>
    </source>
</evidence>
<dbReference type="GO" id="GO:0009252">
    <property type="term" value="P:peptidoglycan biosynthetic process"/>
    <property type="evidence" value="ECO:0007669"/>
    <property type="project" value="UniProtKB-UniRule"/>
</dbReference>
<keyword evidence="25" id="KW-0812">Transmembrane</keyword>
<dbReference type="NCBIfam" id="TIGR02071">
    <property type="entry name" value="PBP_1b"/>
    <property type="match status" value="1"/>
</dbReference>
<feature type="domain" description="Penicillin-binding protein transpeptidase" evidence="26">
    <location>
        <begin position="428"/>
        <end position="680"/>
    </location>
</feature>
<dbReference type="Gene3D" id="3.40.710.10">
    <property type="entry name" value="DD-peptidase/beta-lactamase superfamily"/>
    <property type="match status" value="1"/>
</dbReference>
<dbReference type="InterPro" id="IPR050396">
    <property type="entry name" value="Glycosyltr_51/Transpeptidase"/>
</dbReference>
<comment type="similarity">
    <text evidence="4 23">In the C-terminal section; belongs to the transpeptidase family.</text>
</comment>
<dbReference type="GO" id="GO:0009002">
    <property type="term" value="F:serine-type D-Ala-D-Ala carboxypeptidase activity"/>
    <property type="evidence" value="ECO:0007669"/>
    <property type="project" value="UniProtKB-EC"/>
</dbReference>
<dbReference type="Pfam" id="PF14814">
    <property type="entry name" value="UB2H"/>
    <property type="match status" value="1"/>
</dbReference>
<evidence type="ECO:0000313" key="31">
    <source>
        <dbReference type="Proteomes" id="UP000237222"/>
    </source>
</evidence>
<evidence type="ECO:0000256" key="16">
    <source>
        <dbReference type="ARBA" id="ARBA00023251"/>
    </source>
</evidence>
<evidence type="ECO:0000256" key="21">
    <source>
        <dbReference type="ARBA" id="ARBA00049902"/>
    </source>
</evidence>
<reference evidence="30 32" key="2">
    <citation type="submission" date="2018-10" db="EMBL/GenBank/DDBJ databases">
        <title>Draft genome sequence of Zhongshania sp. DSW25-10.</title>
        <authorList>
            <person name="Oh J."/>
        </authorList>
    </citation>
    <scope>NUCLEOTIDE SEQUENCE [LARGE SCALE GENOMIC DNA]</scope>
    <source>
        <strain evidence="30 32">DSW25-10</strain>
    </source>
</reference>
<dbReference type="InterPro" id="IPR011813">
    <property type="entry name" value="PBP_1b"/>
</dbReference>
<dbReference type="GO" id="GO:0046677">
    <property type="term" value="P:response to antibiotic"/>
    <property type="evidence" value="ECO:0007669"/>
    <property type="project" value="UniProtKB-UniRule"/>
</dbReference>
<dbReference type="InterPro" id="IPR028166">
    <property type="entry name" value="UB2H"/>
</dbReference>
<sequence length="769" mass="85639">MAKKSPKRGGGRFRNFKFRNISWLSLFLKLSLVGLVLLLILFAYSDAKVRGAFDAKRYEQPAKVYARPLVLASGAILTAYELESELGELGYRSRKLVDEPGTYRRQGDHFSIFIRPFNFADGDRPARKIELDMGVTTVGVVRNTLGERIAEEQLDPMVIGGVYPGRHEDRLMLSLAEVPQMLIETLVQVEDQHFYSHFGISPRSIARAFLANIKAGRTVQGGSTLTQQLVKNTILSSERSLWRKAKEAVMSILTEMHYSKDRILEAYINEVYLGQEGNRAIHGFGLAARHYFNRPLDELNLAQISMLVGLVKGPSYYDPWRHPERAKNRRNIVMGELAEQGWLTPAQLAAWQKEPLELAKSSALDGVYPAYVDLVRRQLSRDYQSKELQNSGLRIFTPFDPVLQRRAEKATVKSLARLESRQKDLQVAMVVTQVNSGDVVAVIGGKRPRYAGFNRALDALRPIGSLAKPAVFLAALNQPRYYNLVTRVSDEPITIPNANGSLWKPSNYDRKSHGNVPLHTALAHSYNLATARLGMEVGLSNVMDMFQRLGIQRPLLEVPSMLLGAAQLAPIEVASMYQTIAAEGRYTPLRTIYAISDSKGKLLARYPQKPKQVVNPAAVHVLQYAMLETVREGTGKGVYNVLPKDYRVAGKTGTSNDTRDSWFAGFAGDYMAVVWMGLDNNASTGLTGASGALTVWRQFMAEASTEQMPFSQTAGVEYQWVDGESGKLTQSWCEGARYMPFMSGSAPTESGGCAPDGEKMWKWFKGVFD</sequence>
<dbReference type="PANTHER" id="PTHR32282">
    <property type="entry name" value="BINDING PROTEIN TRANSPEPTIDASE, PUTATIVE-RELATED"/>
    <property type="match status" value="1"/>
</dbReference>
<gene>
    <name evidence="29" type="primary">mrcB</name>
    <name evidence="29" type="ORF">C0068_19105</name>
    <name evidence="30" type="ORF">D0911_16170</name>
</gene>
<evidence type="ECO:0000259" key="26">
    <source>
        <dbReference type="Pfam" id="PF00905"/>
    </source>
</evidence>
<evidence type="ECO:0000256" key="25">
    <source>
        <dbReference type="SAM" id="Phobius"/>
    </source>
</evidence>
<feature type="transmembrane region" description="Helical" evidence="25">
    <location>
        <begin position="21"/>
        <end position="44"/>
    </location>
</feature>
<dbReference type="GO" id="GO:0005886">
    <property type="term" value="C:plasma membrane"/>
    <property type="evidence" value="ECO:0007669"/>
    <property type="project" value="UniProtKB-SubCell"/>
</dbReference>
<keyword evidence="9" id="KW-0645">Protease</keyword>
<dbReference type="GO" id="GO:0030288">
    <property type="term" value="C:outer membrane-bounded periplasmic space"/>
    <property type="evidence" value="ECO:0007669"/>
    <property type="project" value="TreeGrafter"/>
</dbReference>
<protein>
    <recommendedName>
        <fullName evidence="6 22">Penicillin-binding protein 1B</fullName>
        <shortName evidence="23">PBP-1b</shortName>
        <shortName evidence="23">PBP1b</shortName>
    </recommendedName>
    <alternativeName>
        <fullName evidence="19 23">Murein polymerase</fullName>
    </alternativeName>
</protein>
<dbReference type="GO" id="GO:0008658">
    <property type="term" value="F:penicillin binding"/>
    <property type="evidence" value="ECO:0007669"/>
    <property type="project" value="UniProtKB-UniRule"/>
</dbReference>
<dbReference type="GO" id="GO:0006508">
    <property type="term" value="P:proteolysis"/>
    <property type="evidence" value="ECO:0007669"/>
    <property type="project" value="UniProtKB-KW"/>
</dbReference>
<evidence type="ECO:0000256" key="8">
    <source>
        <dbReference type="ARBA" id="ARBA00022645"/>
    </source>
</evidence>
<keyword evidence="10 23" id="KW-0328">Glycosyltransferase</keyword>
<evidence type="ECO:0000313" key="29">
    <source>
        <dbReference type="EMBL" id="POP51093.1"/>
    </source>
</evidence>
<proteinExistence type="inferred from homology"/>
<dbReference type="RefSeq" id="WP_103686057.1">
    <property type="nucleotide sequence ID" value="NZ_PQGG01000044.1"/>
</dbReference>
<dbReference type="SUPFAM" id="SSF53955">
    <property type="entry name" value="Lysozyme-like"/>
    <property type="match status" value="1"/>
</dbReference>
<evidence type="ECO:0000256" key="11">
    <source>
        <dbReference type="ARBA" id="ARBA00022679"/>
    </source>
</evidence>
<evidence type="ECO:0000256" key="4">
    <source>
        <dbReference type="ARBA" id="ARBA00007090"/>
    </source>
</evidence>
<evidence type="ECO:0000256" key="18">
    <source>
        <dbReference type="ARBA" id="ARBA00023316"/>
    </source>
</evidence>